<keyword evidence="4 8" id="KW-0812">Transmembrane</keyword>
<feature type="transmembrane region" description="Helical" evidence="8">
    <location>
        <begin position="374"/>
        <end position="397"/>
    </location>
</feature>
<comment type="subcellular location">
    <subcellularLocation>
        <location evidence="1">Cell membrane</location>
        <topology evidence="1">Multi-pass membrane protein</topology>
    </subcellularLocation>
</comment>
<keyword evidence="5 8" id="KW-1133">Transmembrane helix</keyword>
<evidence type="ECO:0000256" key="3">
    <source>
        <dbReference type="ARBA" id="ARBA00022679"/>
    </source>
</evidence>
<proteinExistence type="inferred from homology"/>
<keyword evidence="6 8" id="KW-0472">Membrane</keyword>
<evidence type="ECO:0008006" key="11">
    <source>
        <dbReference type="Google" id="ProtNLM"/>
    </source>
</evidence>
<dbReference type="Pfam" id="PF09594">
    <property type="entry name" value="GT87"/>
    <property type="match status" value="1"/>
</dbReference>
<feature type="transmembrane region" description="Helical" evidence="8">
    <location>
        <begin position="195"/>
        <end position="213"/>
    </location>
</feature>
<comment type="similarity">
    <text evidence="7">Belongs to the glycosyltransferase 87 family.</text>
</comment>
<dbReference type="GO" id="GO:0005886">
    <property type="term" value="C:plasma membrane"/>
    <property type="evidence" value="ECO:0007669"/>
    <property type="project" value="UniProtKB-SubCell"/>
</dbReference>
<dbReference type="EMBL" id="MFDM01000019">
    <property type="protein sequence ID" value="OGE43030.1"/>
    <property type="molecule type" value="Genomic_DNA"/>
</dbReference>
<organism evidence="9 10">
    <name type="scientific">Candidatus Daviesbacteria bacterium RIFCSPLOWO2_01_FULL_39_12</name>
    <dbReference type="NCBI Taxonomy" id="1797785"/>
    <lineage>
        <taxon>Bacteria</taxon>
        <taxon>Candidatus Daviesiibacteriota</taxon>
    </lineage>
</organism>
<reference evidence="9 10" key="1">
    <citation type="journal article" date="2016" name="Nat. Commun.">
        <title>Thousands of microbial genomes shed light on interconnected biogeochemical processes in an aquifer system.</title>
        <authorList>
            <person name="Anantharaman K."/>
            <person name="Brown C.T."/>
            <person name="Hug L.A."/>
            <person name="Sharon I."/>
            <person name="Castelle C.J."/>
            <person name="Probst A.J."/>
            <person name="Thomas B.C."/>
            <person name="Singh A."/>
            <person name="Wilkins M.J."/>
            <person name="Karaoz U."/>
            <person name="Brodie E.L."/>
            <person name="Williams K.H."/>
            <person name="Hubbard S.S."/>
            <person name="Banfield J.F."/>
        </authorList>
    </citation>
    <scope>NUCLEOTIDE SEQUENCE [LARGE SCALE GENOMIC DNA]</scope>
</reference>
<dbReference type="InterPro" id="IPR018584">
    <property type="entry name" value="GT87"/>
</dbReference>
<protein>
    <recommendedName>
        <fullName evidence="11">Glycosyltransferase RgtA/B/C/D-like domain-containing protein</fullName>
    </recommendedName>
</protein>
<comment type="caution">
    <text evidence="9">The sequence shown here is derived from an EMBL/GenBank/DDBJ whole genome shotgun (WGS) entry which is preliminary data.</text>
</comment>
<evidence type="ECO:0000256" key="2">
    <source>
        <dbReference type="ARBA" id="ARBA00022475"/>
    </source>
</evidence>
<feature type="transmembrane region" description="Helical" evidence="8">
    <location>
        <begin position="7"/>
        <end position="29"/>
    </location>
</feature>
<feature type="transmembrane region" description="Helical" evidence="8">
    <location>
        <begin position="329"/>
        <end position="348"/>
    </location>
</feature>
<evidence type="ECO:0000256" key="8">
    <source>
        <dbReference type="SAM" id="Phobius"/>
    </source>
</evidence>
<name>A0A1F5KQ99_9BACT</name>
<gene>
    <name evidence="9" type="ORF">A3B45_05350</name>
</gene>
<evidence type="ECO:0000256" key="1">
    <source>
        <dbReference type="ARBA" id="ARBA00004651"/>
    </source>
</evidence>
<evidence type="ECO:0000313" key="10">
    <source>
        <dbReference type="Proteomes" id="UP000178565"/>
    </source>
</evidence>
<feature type="transmembrane region" description="Helical" evidence="8">
    <location>
        <begin position="309"/>
        <end position="324"/>
    </location>
</feature>
<dbReference type="AlphaFoldDB" id="A0A1F5KQ99"/>
<evidence type="ECO:0000256" key="7">
    <source>
        <dbReference type="ARBA" id="ARBA00024033"/>
    </source>
</evidence>
<dbReference type="Proteomes" id="UP000178565">
    <property type="component" value="Unassembled WGS sequence"/>
</dbReference>
<sequence>MGILKDRFLIITILLGFLIRVILIFLPGFKVDVDAWFAWSERLTFLPLSQFYSDQIWTNYTPGYLYVLYFLGILKDLLGINSQLFYLVLKLPSIIAEIILAIFIYKKILRNTKWAKLAALAIILNPAFIFNSAVWGQIDGVLTLAVVLSVYFLDRKNLILSSIMLGISFLIKPQTIALLPAFGLFIIYNFSTKNLSKLVLPAVVTVFILSWPFSPSQPVIGIINLFSKMVGDYSYTSAFAYNFWGGVGFWIPDNWLWLGIPYQLWGYFLLTAFWVLIFLTGRHKLSLYSLAALATLSFFFLPTRVHERYLYPAILFLIVVVSKIKSVKLLLMVVILTFLHFLNLYYAYVYFNEFYYKMPKILYNPTLYNFLDNYGGQISVLSTLIFILISIMIVKYVKTDQQN</sequence>
<evidence type="ECO:0000313" key="9">
    <source>
        <dbReference type="EMBL" id="OGE43030.1"/>
    </source>
</evidence>
<feature type="transmembrane region" description="Helical" evidence="8">
    <location>
        <begin position="255"/>
        <end position="278"/>
    </location>
</feature>
<evidence type="ECO:0000256" key="6">
    <source>
        <dbReference type="ARBA" id="ARBA00023136"/>
    </source>
</evidence>
<evidence type="ECO:0000256" key="5">
    <source>
        <dbReference type="ARBA" id="ARBA00022989"/>
    </source>
</evidence>
<feature type="transmembrane region" description="Helical" evidence="8">
    <location>
        <begin position="285"/>
        <end position="303"/>
    </location>
</feature>
<evidence type="ECO:0000256" key="4">
    <source>
        <dbReference type="ARBA" id="ARBA00022692"/>
    </source>
</evidence>
<keyword evidence="2" id="KW-1003">Cell membrane</keyword>
<feature type="transmembrane region" description="Helical" evidence="8">
    <location>
        <begin position="84"/>
        <end position="105"/>
    </location>
</feature>
<dbReference type="GO" id="GO:0016758">
    <property type="term" value="F:hexosyltransferase activity"/>
    <property type="evidence" value="ECO:0007669"/>
    <property type="project" value="InterPro"/>
</dbReference>
<keyword evidence="3" id="KW-0808">Transferase</keyword>
<feature type="transmembrane region" description="Helical" evidence="8">
    <location>
        <begin position="158"/>
        <end position="188"/>
    </location>
</feature>
<dbReference type="STRING" id="1797785.A3B45_05350"/>
<accession>A0A1F5KQ99</accession>